<proteinExistence type="predicted"/>
<comment type="caution">
    <text evidence="6">The sequence shown here is derived from an EMBL/GenBank/DDBJ whole genome shotgun (WGS) entry which is preliminary data.</text>
</comment>
<dbReference type="InterPro" id="IPR023352">
    <property type="entry name" value="MAPEG-like_dom_sf"/>
</dbReference>
<name>A0A7X0AVX6_9PROT</name>
<gene>
    <name evidence="6" type="ORF">FHS74_000593</name>
</gene>
<organism evidence="6 7">
    <name type="scientific">Nitrospirillum iridis</name>
    <dbReference type="NCBI Taxonomy" id="765888"/>
    <lineage>
        <taxon>Bacteria</taxon>
        <taxon>Pseudomonadati</taxon>
        <taxon>Pseudomonadota</taxon>
        <taxon>Alphaproteobacteria</taxon>
        <taxon>Rhodospirillales</taxon>
        <taxon>Azospirillaceae</taxon>
        <taxon>Nitrospirillum</taxon>
    </lineage>
</organism>
<keyword evidence="2 5" id="KW-0812">Transmembrane</keyword>
<keyword evidence="4 5" id="KW-0472">Membrane</keyword>
<evidence type="ECO:0000313" key="7">
    <source>
        <dbReference type="Proteomes" id="UP000539175"/>
    </source>
</evidence>
<feature type="transmembrane region" description="Helical" evidence="5">
    <location>
        <begin position="122"/>
        <end position="145"/>
    </location>
</feature>
<evidence type="ECO:0000256" key="1">
    <source>
        <dbReference type="ARBA" id="ARBA00004370"/>
    </source>
</evidence>
<dbReference type="InterPro" id="IPR001129">
    <property type="entry name" value="Membr-assoc_MAPEG"/>
</dbReference>
<dbReference type="GO" id="GO:0016020">
    <property type="term" value="C:membrane"/>
    <property type="evidence" value="ECO:0007669"/>
    <property type="project" value="UniProtKB-SubCell"/>
</dbReference>
<evidence type="ECO:0000256" key="2">
    <source>
        <dbReference type="ARBA" id="ARBA00022692"/>
    </source>
</evidence>
<dbReference type="Proteomes" id="UP000539175">
    <property type="component" value="Unassembled WGS sequence"/>
</dbReference>
<comment type="subcellular location">
    <subcellularLocation>
        <location evidence="1">Membrane</location>
    </subcellularLocation>
</comment>
<keyword evidence="3 5" id="KW-1133">Transmembrane helix</keyword>
<dbReference type="AlphaFoldDB" id="A0A7X0AVX6"/>
<evidence type="ECO:0000256" key="4">
    <source>
        <dbReference type="ARBA" id="ARBA00023136"/>
    </source>
</evidence>
<evidence type="ECO:0008006" key="8">
    <source>
        <dbReference type="Google" id="ProtNLM"/>
    </source>
</evidence>
<evidence type="ECO:0000256" key="5">
    <source>
        <dbReference type="SAM" id="Phobius"/>
    </source>
</evidence>
<dbReference type="EMBL" id="JACIIZ010000001">
    <property type="protein sequence ID" value="MBB6250060.1"/>
    <property type="molecule type" value="Genomic_DNA"/>
</dbReference>
<feature type="transmembrane region" description="Helical" evidence="5">
    <location>
        <begin position="6"/>
        <end position="27"/>
    </location>
</feature>
<protein>
    <recommendedName>
        <fullName evidence="8">MAPEG family protein</fullName>
    </recommendedName>
</protein>
<dbReference type="Pfam" id="PF01124">
    <property type="entry name" value="MAPEG"/>
    <property type="match status" value="1"/>
</dbReference>
<accession>A0A7X0AVX6</accession>
<keyword evidence="7" id="KW-1185">Reference proteome</keyword>
<dbReference type="RefSeq" id="WP_184797216.1">
    <property type="nucleotide sequence ID" value="NZ_JACIIZ010000001.1"/>
</dbReference>
<dbReference type="SUPFAM" id="SSF161084">
    <property type="entry name" value="MAPEG domain-like"/>
    <property type="match status" value="1"/>
</dbReference>
<dbReference type="Gene3D" id="1.20.120.550">
    <property type="entry name" value="Membrane associated eicosanoid/glutathione metabolism-like domain"/>
    <property type="match status" value="1"/>
</dbReference>
<evidence type="ECO:0000313" key="6">
    <source>
        <dbReference type="EMBL" id="MBB6250060.1"/>
    </source>
</evidence>
<reference evidence="6 7" key="1">
    <citation type="submission" date="2020-08" db="EMBL/GenBank/DDBJ databases">
        <title>Genomic Encyclopedia of Type Strains, Phase IV (KMG-IV): sequencing the most valuable type-strain genomes for metagenomic binning, comparative biology and taxonomic classification.</title>
        <authorList>
            <person name="Goeker M."/>
        </authorList>
    </citation>
    <scope>NUCLEOTIDE SEQUENCE [LARGE SCALE GENOMIC DNA]</scope>
    <source>
        <strain evidence="6 7">DSM 22198</strain>
    </source>
</reference>
<evidence type="ECO:0000256" key="3">
    <source>
        <dbReference type="ARBA" id="ARBA00022989"/>
    </source>
</evidence>
<sequence>MTSSIALFFPMLALFLFTVLVGIRLFALRVRAVRQGNVGLSYFRNFAAGTQPEELATGQRAFDNLMEAPPLFHVICTVLMVLHQGDHLYEALAWAYVALRLVQGLIHLTYNNVIHRATAYMASMLVLVVMWVRLGVTLLTVPGLMVPG</sequence>